<dbReference type="AlphaFoldDB" id="A0A1C4WRW7"/>
<dbReference type="SUPFAM" id="SSF54593">
    <property type="entry name" value="Glyoxalase/Bleomycin resistance protein/Dihydroxybiphenyl dioxygenase"/>
    <property type="match status" value="1"/>
</dbReference>
<accession>A0A1C4WRW7</accession>
<dbReference type="Proteomes" id="UP000198242">
    <property type="component" value="Chromosome I"/>
</dbReference>
<gene>
    <name evidence="3" type="ORF">GA0074695_2707</name>
</gene>
<dbReference type="Pfam" id="PF03795">
    <property type="entry name" value="YCII"/>
    <property type="match status" value="1"/>
</dbReference>
<dbReference type="PANTHER" id="PTHR35174:SF3">
    <property type="entry name" value="BLL7171 PROTEIN"/>
    <property type="match status" value="1"/>
</dbReference>
<dbReference type="Pfam" id="PF00903">
    <property type="entry name" value="Glyoxalase"/>
    <property type="match status" value="1"/>
</dbReference>
<feature type="domain" description="VOC" evidence="2">
    <location>
        <begin position="4"/>
        <end position="128"/>
    </location>
</feature>
<organism evidence="3 4">
    <name type="scientific">Micromonospora viridifaciens</name>
    <dbReference type="NCBI Taxonomy" id="1881"/>
    <lineage>
        <taxon>Bacteria</taxon>
        <taxon>Bacillati</taxon>
        <taxon>Actinomycetota</taxon>
        <taxon>Actinomycetes</taxon>
        <taxon>Micromonosporales</taxon>
        <taxon>Micromonosporaceae</taxon>
        <taxon>Micromonospora</taxon>
    </lineage>
</organism>
<dbReference type="Gene3D" id="3.30.70.1060">
    <property type="entry name" value="Dimeric alpha+beta barrel"/>
    <property type="match status" value="1"/>
</dbReference>
<comment type="similarity">
    <text evidence="1">Belongs to the YciI family.</text>
</comment>
<dbReference type="EMBL" id="LT607411">
    <property type="protein sequence ID" value="SCE98995.1"/>
    <property type="molecule type" value="Genomic_DNA"/>
</dbReference>
<dbReference type="InterPro" id="IPR011008">
    <property type="entry name" value="Dimeric_a/b-barrel"/>
</dbReference>
<dbReference type="SUPFAM" id="SSF54909">
    <property type="entry name" value="Dimeric alpha+beta barrel"/>
    <property type="match status" value="1"/>
</dbReference>
<dbReference type="InterPro" id="IPR029068">
    <property type="entry name" value="Glyas_Bleomycin-R_OHBP_Dase"/>
</dbReference>
<evidence type="ECO:0000256" key="1">
    <source>
        <dbReference type="ARBA" id="ARBA00007689"/>
    </source>
</evidence>
<protein>
    <submittedName>
        <fullName evidence="3">Uncharacterized conserved protein</fullName>
    </submittedName>
</protein>
<dbReference type="PROSITE" id="PS51819">
    <property type="entry name" value="VOC"/>
    <property type="match status" value="1"/>
</dbReference>
<proteinExistence type="inferred from homology"/>
<name>A0A1C4WRW7_MICVI</name>
<evidence type="ECO:0000259" key="2">
    <source>
        <dbReference type="PROSITE" id="PS51819"/>
    </source>
</evidence>
<keyword evidence="4" id="KW-1185">Reference proteome</keyword>
<evidence type="ECO:0000313" key="3">
    <source>
        <dbReference type="EMBL" id="SCE98995.1"/>
    </source>
</evidence>
<dbReference type="InterPro" id="IPR005545">
    <property type="entry name" value="YCII"/>
</dbReference>
<dbReference type="InterPro" id="IPR037523">
    <property type="entry name" value="VOC_core"/>
</dbReference>
<sequence>MKPIMNTLDIVVADISASIAFYRHLGLDFQVDPAYAEHAGCDLPNGLHIMLDEEKFTAMARPGWNRAAGSPPNFLAFQFDTPADVDAKYAELIGAGYSGSREPWDAFWGHRYATVLDSDGNGIDLYCPCRATAEKADDVKYVLMFVDTEQFAADLAAMDEAERERAYGRVRQWFADNADKIKGHTYLMPPHTATTVRMDEGEPVITDGPFVEGKEVISGFAEIDVADLDEALRLVKSWPACPLVEIRPMAG</sequence>
<evidence type="ECO:0000313" key="4">
    <source>
        <dbReference type="Proteomes" id="UP000198242"/>
    </source>
</evidence>
<dbReference type="RefSeq" id="WP_231935154.1">
    <property type="nucleotide sequence ID" value="NZ_LT607411.1"/>
</dbReference>
<dbReference type="InterPro" id="IPR004360">
    <property type="entry name" value="Glyas_Fos-R_dOase_dom"/>
</dbReference>
<dbReference type="PANTHER" id="PTHR35174">
    <property type="entry name" value="BLL7171 PROTEIN-RELATED"/>
    <property type="match status" value="1"/>
</dbReference>
<reference evidence="4" key="1">
    <citation type="submission" date="2016-06" db="EMBL/GenBank/DDBJ databases">
        <authorList>
            <person name="Varghese N."/>
            <person name="Submissions Spin"/>
        </authorList>
    </citation>
    <scope>NUCLEOTIDE SEQUENCE [LARGE SCALE GENOMIC DNA]</scope>
    <source>
        <strain evidence="4">DSM 43909</strain>
    </source>
</reference>
<dbReference type="Gene3D" id="3.10.180.10">
    <property type="entry name" value="2,3-Dihydroxybiphenyl 1,2-Dioxygenase, domain 1"/>
    <property type="match status" value="1"/>
</dbReference>